<feature type="transmembrane region" description="Helical" evidence="3">
    <location>
        <begin position="256"/>
        <end position="280"/>
    </location>
</feature>
<evidence type="ECO:0000256" key="3">
    <source>
        <dbReference type="SAM" id="Phobius"/>
    </source>
</evidence>
<reference evidence="4" key="1">
    <citation type="submission" date="2025-08" db="UniProtKB">
        <authorList>
            <consortium name="Ensembl"/>
        </authorList>
    </citation>
    <scope>IDENTIFICATION</scope>
</reference>
<organism evidence="4 5">
    <name type="scientific">Leptobrachium leishanense</name>
    <name type="common">Leishan spiny toad</name>
    <dbReference type="NCBI Taxonomy" id="445787"/>
    <lineage>
        <taxon>Eukaryota</taxon>
        <taxon>Metazoa</taxon>
        <taxon>Chordata</taxon>
        <taxon>Craniata</taxon>
        <taxon>Vertebrata</taxon>
        <taxon>Euteleostomi</taxon>
        <taxon>Amphibia</taxon>
        <taxon>Batrachia</taxon>
        <taxon>Anura</taxon>
        <taxon>Pelobatoidea</taxon>
        <taxon>Megophryidae</taxon>
        <taxon>Leptobrachium</taxon>
    </lineage>
</organism>
<dbReference type="GO" id="GO:0005886">
    <property type="term" value="C:plasma membrane"/>
    <property type="evidence" value="ECO:0007669"/>
    <property type="project" value="TreeGrafter"/>
</dbReference>
<feature type="transmembrane region" description="Helical" evidence="3">
    <location>
        <begin position="167"/>
        <end position="191"/>
    </location>
</feature>
<reference evidence="4" key="2">
    <citation type="submission" date="2025-09" db="UniProtKB">
        <authorList>
            <consortium name="Ensembl"/>
        </authorList>
    </citation>
    <scope>IDENTIFICATION</scope>
</reference>
<feature type="transmembrane region" description="Helical" evidence="3">
    <location>
        <begin position="222"/>
        <end position="244"/>
    </location>
</feature>
<protein>
    <submittedName>
        <fullName evidence="4">Solute carrier family 19 member 2</fullName>
    </submittedName>
</protein>
<sequence>MELKEAFSRRGSMLMSGRGWVMPTCLLCAYGFFANLRPSEPFLTPYLLGPDKNLTEKQNLKSQARKDLNAASTFKRHITEESDDLEAQMPLNRKEKSGDSQISASSNRNIHLIHVLRTLWNHFLTCYSSRTLLCWSVWWALSTCGYCQVINYTQGLWEKVAPSSHSAIYNGVVEAVSTLLGAVVVFAIGYIKISWSSWGELLLGLFSLIIAISVYIMDTIGIIWVCYVSYILFRSLYMLLITIATFQIAANLSMECYALVFGVNTFIALVLQTLITLIVVDSSGLGLDLFTQFKIYAGYFGFISLIFFGSGLYRLVKNCKGKQEAPK</sequence>
<dbReference type="Gene3D" id="1.20.1250.20">
    <property type="entry name" value="MFS general substrate transporter like domains"/>
    <property type="match status" value="1"/>
</dbReference>
<dbReference type="GeneTree" id="ENSGT00950000183022"/>
<feature type="transmembrane region" description="Helical" evidence="3">
    <location>
        <begin position="295"/>
        <end position="316"/>
    </location>
</feature>
<dbReference type="InterPro" id="IPR002666">
    <property type="entry name" value="Folate_carrier"/>
</dbReference>
<evidence type="ECO:0000256" key="1">
    <source>
        <dbReference type="ARBA" id="ARBA00004141"/>
    </source>
</evidence>
<comment type="subcellular location">
    <subcellularLocation>
        <location evidence="1">Membrane</location>
        <topology evidence="1">Multi-pass membrane protein</topology>
    </subcellularLocation>
</comment>
<accession>A0A8C5LPU2</accession>
<evidence type="ECO:0000256" key="2">
    <source>
        <dbReference type="ARBA" id="ARBA00005773"/>
    </source>
</evidence>
<feature type="transmembrane region" description="Helical" evidence="3">
    <location>
        <begin position="198"/>
        <end position="216"/>
    </location>
</feature>
<proteinExistence type="inferred from homology"/>
<dbReference type="SUPFAM" id="SSF103473">
    <property type="entry name" value="MFS general substrate transporter"/>
    <property type="match status" value="1"/>
</dbReference>
<gene>
    <name evidence="4" type="primary">SLC19A2</name>
</gene>
<dbReference type="GO" id="GO:0015234">
    <property type="term" value="F:thiamine transmembrane transporter activity"/>
    <property type="evidence" value="ECO:0007669"/>
    <property type="project" value="TreeGrafter"/>
</dbReference>
<dbReference type="Pfam" id="PF01770">
    <property type="entry name" value="Folate_carrier"/>
    <property type="match status" value="2"/>
</dbReference>
<dbReference type="Ensembl" id="ENSLLET00000001540.1">
    <property type="protein sequence ID" value="ENSLLEP00000001466.1"/>
    <property type="gene ID" value="ENSLLEG00000000946.1"/>
</dbReference>
<name>A0A8C5LPU2_9ANUR</name>
<dbReference type="Proteomes" id="UP000694569">
    <property type="component" value="Unplaced"/>
</dbReference>
<keyword evidence="3" id="KW-0812">Transmembrane</keyword>
<keyword evidence="3" id="KW-1133">Transmembrane helix</keyword>
<dbReference type="OrthoDB" id="18814at2759"/>
<comment type="similarity">
    <text evidence="2">Belongs to the reduced folate carrier (RFC) transporter (TC 2.A.48) family.</text>
</comment>
<dbReference type="PANTHER" id="PTHR10686:SF19">
    <property type="entry name" value="THIAMINE TRANSPORTER 1"/>
    <property type="match status" value="1"/>
</dbReference>
<keyword evidence="3" id="KW-0472">Membrane</keyword>
<keyword evidence="5" id="KW-1185">Reference proteome</keyword>
<evidence type="ECO:0000313" key="4">
    <source>
        <dbReference type="Ensembl" id="ENSLLEP00000001466.1"/>
    </source>
</evidence>
<dbReference type="InterPro" id="IPR036259">
    <property type="entry name" value="MFS_trans_sf"/>
</dbReference>
<dbReference type="PANTHER" id="PTHR10686">
    <property type="entry name" value="FOLATE TRANSPORTER"/>
    <property type="match status" value="1"/>
</dbReference>
<evidence type="ECO:0000313" key="5">
    <source>
        <dbReference type="Proteomes" id="UP000694569"/>
    </source>
</evidence>
<dbReference type="AlphaFoldDB" id="A0A8C5LPU2"/>